<sequence>MPFDLEMNQAEWVARIDSIDDSIVFINGNGSQAEYRAKKGYMITCRLPLIRKRVGRCYELAYRGQEKASEWILVHGYVNGKLSRIDHAWLECENQIYDAVKDEVYSVEIYTKKFNAVAVVRYDRKSAARNVVETGHSGPWDYHFCLTLSGESEGKSVRNTKAP</sequence>
<accession>A0A139BVZ6</accession>
<evidence type="ECO:0000313" key="1">
    <source>
        <dbReference type="EMBL" id="KXS32875.1"/>
    </source>
</evidence>
<reference evidence="1 2" key="1">
    <citation type="submission" date="2016-02" db="EMBL/GenBank/DDBJ databases">
        <authorList>
            <person name="Wen L."/>
            <person name="He K."/>
            <person name="Yang H."/>
        </authorList>
    </citation>
    <scope>NUCLEOTIDE SEQUENCE [LARGE SCALE GENOMIC DNA]</scope>
    <source>
        <strain evidence="1">ShG14-8</strain>
    </source>
</reference>
<proteinExistence type="predicted"/>
<protein>
    <submittedName>
        <fullName evidence="1">Uncharacterized protein</fullName>
    </submittedName>
</protein>
<dbReference type="AlphaFoldDB" id="A0A139BVZ6"/>
<gene>
    <name evidence="1" type="ORF">AWT59_1036</name>
</gene>
<dbReference type="Proteomes" id="UP000070578">
    <property type="component" value="Unassembled WGS sequence"/>
</dbReference>
<comment type="caution">
    <text evidence="1">The sequence shown here is derived from an EMBL/GenBank/DDBJ whole genome shotgun (WGS) entry which is preliminary data.</text>
</comment>
<organism evidence="1 2">
    <name type="scientific">Candidatus Gallionella acididurans</name>
    <dbReference type="NCBI Taxonomy" id="1796491"/>
    <lineage>
        <taxon>Bacteria</taxon>
        <taxon>Pseudomonadati</taxon>
        <taxon>Pseudomonadota</taxon>
        <taxon>Betaproteobacteria</taxon>
        <taxon>Nitrosomonadales</taxon>
        <taxon>Gallionellaceae</taxon>
        <taxon>Gallionella</taxon>
    </lineage>
</organism>
<name>A0A139BVZ6_9PROT</name>
<dbReference type="EMBL" id="LSLI01000017">
    <property type="protein sequence ID" value="KXS32875.1"/>
    <property type="molecule type" value="Genomic_DNA"/>
</dbReference>
<evidence type="ECO:0000313" key="2">
    <source>
        <dbReference type="Proteomes" id="UP000070578"/>
    </source>
</evidence>
<reference evidence="1 2" key="2">
    <citation type="submission" date="2016-03" db="EMBL/GenBank/DDBJ databases">
        <title>New uncultured bacterium of the family Gallionellaceae from acid mine drainage: description and reconstruction of genome based on metagenomic analysis of microbial community.</title>
        <authorList>
            <person name="Kadnikov V."/>
            <person name="Ivasenko D."/>
            <person name="Beletsky A."/>
            <person name="Mardanov A."/>
            <person name="Danilova E."/>
            <person name="Pimenov N."/>
            <person name="Karnachuk O."/>
            <person name="Ravin N."/>
        </authorList>
    </citation>
    <scope>NUCLEOTIDE SEQUENCE [LARGE SCALE GENOMIC DNA]</scope>
    <source>
        <strain evidence="1">ShG14-8</strain>
    </source>
</reference>